<dbReference type="InterPro" id="IPR052205">
    <property type="entry name" value="FliO/MopB"/>
</dbReference>
<dbReference type="PANTHER" id="PTHR38766">
    <property type="entry name" value="FLAGELLAR PROTEIN FLIO"/>
    <property type="match status" value="1"/>
</dbReference>
<dbReference type="Proteomes" id="UP001459204">
    <property type="component" value="Unassembled WGS sequence"/>
</dbReference>
<sequence length="131" mass="13569">MTFLPTLLATAAAPAQKIGQHAPSTPGVGGALVGLILVLGLILGLAWLLKRMPGAGLGIRPSEQLRVVSMLSVGAKERVMVIEVGKEQLLIGVTAGGITALHTLPEPLVVAPAPTMPNFAELLAKRLRKET</sequence>
<name>A0ABU9IZ45_9GAMM</name>
<dbReference type="RefSeq" id="WP_341725446.1">
    <property type="nucleotide sequence ID" value="NZ_JBBWWT010000003.1"/>
</dbReference>
<comment type="caution">
    <text evidence="8">The sequence shown here is derived from an EMBL/GenBank/DDBJ whole genome shotgun (WGS) entry which is preliminary data.</text>
</comment>
<gene>
    <name evidence="8" type="primary">fliO</name>
    <name evidence="8" type="ORF">AAD027_07710</name>
</gene>
<evidence type="ECO:0000256" key="2">
    <source>
        <dbReference type="ARBA" id="ARBA00022692"/>
    </source>
</evidence>
<evidence type="ECO:0000256" key="3">
    <source>
        <dbReference type="ARBA" id="ARBA00022989"/>
    </source>
</evidence>
<accession>A0ABU9IZ45</accession>
<evidence type="ECO:0000256" key="4">
    <source>
        <dbReference type="ARBA" id="ARBA00023136"/>
    </source>
</evidence>
<evidence type="ECO:0000256" key="1">
    <source>
        <dbReference type="ARBA" id="ARBA00022475"/>
    </source>
</evidence>
<comment type="similarity">
    <text evidence="6 7">Belongs to the FliO/MopB family.</text>
</comment>
<keyword evidence="2 7" id="KW-0812">Transmembrane</keyword>
<keyword evidence="8" id="KW-0282">Flagellum</keyword>
<proteinExistence type="inferred from homology"/>
<dbReference type="Pfam" id="PF04347">
    <property type="entry name" value="FliO"/>
    <property type="match status" value="1"/>
</dbReference>
<keyword evidence="1 7" id="KW-1003">Cell membrane</keyword>
<comment type="subcellular location">
    <subcellularLocation>
        <location evidence="7">Cell membrane</location>
    </subcellularLocation>
    <subcellularLocation>
        <location evidence="7">Bacterial flagellum basal body</location>
    </subcellularLocation>
</comment>
<protein>
    <recommendedName>
        <fullName evidence="7">Flagellar protein</fullName>
    </recommendedName>
</protein>
<keyword evidence="9" id="KW-1185">Reference proteome</keyword>
<evidence type="ECO:0000313" key="9">
    <source>
        <dbReference type="Proteomes" id="UP001459204"/>
    </source>
</evidence>
<organism evidence="8 9">
    <name type="scientific">Pseudoxanthomonas putridarboris</name>
    <dbReference type="NCBI Taxonomy" id="752605"/>
    <lineage>
        <taxon>Bacteria</taxon>
        <taxon>Pseudomonadati</taxon>
        <taxon>Pseudomonadota</taxon>
        <taxon>Gammaproteobacteria</taxon>
        <taxon>Lysobacterales</taxon>
        <taxon>Lysobacteraceae</taxon>
        <taxon>Pseudoxanthomonas</taxon>
    </lineage>
</organism>
<evidence type="ECO:0000256" key="6">
    <source>
        <dbReference type="ARBA" id="ARBA00037937"/>
    </source>
</evidence>
<reference evidence="8 9" key="1">
    <citation type="submission" date="2024-04" db="EMBL/GenBank/DDBJ databases">
        <title>Draft genome sequence of Pseudoxanthomonas putridarboris WD12.</title>
        <authorList>
            <person name="Oh J."/>
        </authorList>
    </citation>
    <scope>NUCLEOTIDE SEQUENCE [LARGE SCALE GENOMIC DNA]</scope>
    <source>
        <strain evidence="8 9">WD12</strain>
    </source>
</reference>
<dbReference type="EMBL" id="JBBWWT010000003">
    <property type="protein sequence ID" value="MEL1264254.1"/>
    <property type="molecule type" value="Genomic_DNA"/>
</dbReference>
<keyword evidence="8" id="KW-0966">Cell projection</keyword>
<dbReference type="NCBIfam" id="TIGR03500">
    <property type="entry name" value="FliO_TIGR"/>
    <property type="match status" value="1"/>
</dbReference>
<keyword evidence="5 7" id="KW-0975">Bacterial flagellum</keyword>
<keyword evidence="3 7" id="KW-1133">Transmembrane helix</keyword>
<keyword evidence="8" id="KW-0969">Cilium</keyword>
<dbReference type="PANTHER" id="PTHR38766:SF1">
    <property type="entry name" value="FLAGELLAR PROTEIN FLIO"/>
    <property type="match status" value="1"/>
</dbReference>
<evidence type="ECO:0000313" key="8">
    <source>
        <dbReference type="EMBL" id="MEL1264254.1"/>
    </source>
</evidence>
<dbReference type="InterPro" id="IPR022781">
    <property type="entry name" value="Flagellar_biosynth_FliO"/>
</dbReference>
<feature type="transmembrane region" description="Helical" evidence="7">
    <location>
        <begin position="27"/>
        <end position="49"/>
    </location>
</feature>
<evidence type="ECO:0000256" key="5">
    <source>
        <dbReference type="ARBA" id="ARBA00023143"/>
    </source>
</evidence>
<evidence type="ECO:0000256" key="7">
    <source>
        <dbReference type="RuleBase" id="RU362064"/>
    </source>
</evidence>
<keyword evidence="4 7" id="KW-0472">Membrane</keyword>